<comment type="caution">
    <text evidence="3">The sequence shown here is derived from an EMBL/GenBank/DDBJ whole genome shotgun (WGS) entry which is preliminary data.</text>
</comment>
<dbReference type="InterPro" id="IPR011856">
    <property type="entry name" value="tRNA_endonuc-like_dom_sf"/>
</dbReference>
<proteinExistence type="inferred from homology"/>
<dbReference type="GO" id="GO:0003676">
    <property type="term" value="F:nucleic acid binding"/>
    <property type="evidence" value="ECO:0007669"/>
    <property type="project" value="InterPro"/>
</dbReference>
<dbReference type="HAMAP" id="MF_00048">
    <property type="entry name" value="UPF0102"/>
    <property type="match status" value="1"/>
</dbReference>
<evidence type="ECO:0000256" key="1">
    <source>
        <dbReference type="ARBA" id="ARBA00006738"/>
    </source>
</evidence>
<evidence type="ECO:0000313" key="3">
    <source>
        <dbReference type="EMBL" id="RUO42877.1"/>
    </source>
</evidence>
<dbReference type="InterPro" id="IPR011335">
    <property type="entry name" value="Restrct_endonuc-II-like"/>
</dbReference>
<evidence type="ECO:0000256" key="2">
    <source>
        <dbReference type="HAMAP-Rule" id="MF_00048"/>
    </source>
</evidence>
<dbReference type="EMBL" id="PIPQ01000002">
    <property type="protein sequence ID" value="RUO42877.1"/>
    <property type="molecule type" value="Genomic_DNA"/>
</dbReference>
<evidence type="ECO:0000313" key="4">
    <source>
        <dbReference type="Proteomes" id="UP000286976"/>
    </source>
</evidence>
<sequence>MSTRALGTKQEDTALRFLTQQGLRLLARNYRLRDGEIDLIMYDQAYLVFIEVKYRKNGHFADILEQIDQRQLVRIRRSARIFMHQHGMVEHQTLCRFDVVAITGQPFHIEWLKDAF</sequence>
<dbReference type="RefSeq" id="WP_126757092.1">
    <property type="nucleotide sequence ID" value="NZ_PIPQ01000002.1"/>
</dbReference>
<comment type="similarity">
    <text evidence="1 2">Belongs to the UPF0102 family.</text>
</comment>
<dbReference type="NCBIfam" id="NF009150">
    <property type="entry name" value="PRK12497.1-3"/>
    <property type="match status" value="1"/>
</dbReference>
<dbReference type="PANTHER" id="PTHR34039">
    <property type="entry name" value="UPF0102 PROTEIN YRAN"/>
    <property type="match status" value="1"/>
</dbReference>
<organism evidence="3 4">
    <name type="scientific">Aliidiomarina taiwanensis</name>
    <dbReference type="NCBI Taxonomy" id="946228"/>
    <lineage>
        <taxon>Bacteria</taxon>
        <taxon>Pseudomonadati</taxon>
        <taxon>Pseudomonadota</taxon>
        <taxon>Gammaproteobacteria</taxon>
        <taxon>Alteromonadales</taxon>
        <taxon>Idiomarinaceae</taxon>
        <taxon>Aliidiomarina</taxon>
    </lineage>
</organism>
<keyword evidence="4" id="KW-1185">Reference proteome</keyword>
<dbReference type="NCBIfam" id="TIGR00252">
    <property type="entry name" value="YraN family protein"/>
    <property type="match status" value="1"/>
</dbReference>
<dbReference type="OrthoDB" id="9794876at2"/>
<protein>
    <recommendedName>
        <fullName evidence="2">UPF0102 protein CWE15_05595</fullName>
    </recommendedName>
</protein>
<dbReference type="AlphaFoldDB" id="A0A432X7W5"/>
<dbReference type="Pfam" id="PF02021">
    <property type="entry name" value="UPF0102"/>
    <property type="match status" value="1"/>
</dbReference>
<dbReference type="PANTHER" id="PTHR34039:SF1">
    <property type="entry name" value="UPF0102 PROTEIN YRAN"/>
    <property type="match status" value="1"/>
</dbReference>
<dbReference type="SUPFAM" id="SSF52980">
    <property type="entry name" value="Restriction endonuclease-like"/>
    <property type="match status" value="1"/>
</dbReference>
<dbReference type="Proteomes" id="UP000286976">
    <property type="component" value="Unassembled WGS sequence"/>
</dbReference>
<accession>A0A432X7W5</accession>
<gene>
    <name evidence="3" type="ORF">CWE15_05595</name>
</gene>
<name>A0A432X7W5_9GAMM</name>
<dbReference type="InterPro" id="IPR003509">
    <property type="entry name" value="UPF0102_YraN-like"/>
</dbReference>
<dbReference type="Gene3D" id="3.40.1350.10">
    <property type="match status" value="1"/>
</dbReference>
<reference evidence="3 4" key="1">
    <citation type="journal article" date="2011" name="Front. Microbiol.">
        <title>Genomic signatures of strain selection and enhancement in Bacillus atrophaeus var. globigii, a historical biowarfare simulant.</title>
        <authorList>
            <person name="Gibbons H.S."/>
            <person name="Broomall S.M."/>
            <person name="McNew L.A."/>
            <person name="Daligault H."/>
            <person name="Chapman C."/>
            <person name="Bruce D."/>
            <person name="Karavis M."/>
            <person name="Krepps M."/>
            <person name="McGregor P.A."/>
            <person name="Hong C."/>
            <person name="Park K.H."/>
            <person name="Akmal A."/>
            <person name="Feldman A."/>
            <person name="Lin J.S."/>
            <person name="Chang W.E."/>
            <person name="Higgs B.W."/>
            <person name="Demirev P."/>
            <person name="Lindquist J."/>
            <person name="Liem A."/>
            <person name="Fochler E."/>
            <person name="Read T.D."/>
            <person name="Tapia R."/>
            <person name="Johnson S."/>
            <person name="Bishop-Lilly K.A."/>
            <person name="Detter C."/>
            <person name="Han C."/>
            <person name="Sozhamannan S."/>
            <person name="Rosenzweig C.N."/>
            <person name="Skowronski E.W."/>
        </authorList>
    </citation>
    <scope>NUCLEOTIDE SEQUENCE [LARGE SCALE GENOMIC DNA]</scope>
    <source>
        <strain evidence="3 4">AIT1</strain>
    </source>
</reference>